<protein>
    <recommendedName>
        <fullName evidence="3">SnoaL-like protein</fullName>
    </recommendedName>
</protein>
<dbReference type="InterPro" id="IPR032710">
    <property type="entry name" value="NTF2-like_dom_sf"/>
</dbReference>
<dbReference type="SUPFAM" id="SSF54427">
    <property type="entry name" value="NTF2-like"/>
    <property type="match status" value="1"/>
</dbReference>
<name>A0A660CLK8_9PSEU</name>
<evidence type="ECO:0000313" key="2">
    <source>
        <dbReference type="Proteomes" id="UP000317303"/>
    </source>
</evidence>
<dbReference type="OrthoDB" id="8080938at2"/>
<comment type="caution">
    <text evidence="1">The sequence shown here is derived from an EMBL/GenBank/DDBJ whole genome shotgun (WGS) entry which is preliminary data.</text>
</comment>
<evidence type="ECO:0000313" key="1">
    <source>
        <dbReference type="EMBL" id="TWH22777.1"/>
    </source>
</evidence>
<reference evidence="1 2" key="1">
    <citation type="submission" date="2019-07" db="EMBL/GenBank/DDBJ databases">
        <title>R&amp;d 2014.</title>
        <authorList>
            <person name="Klenk H.-P."/>
        </authorList>
    </citation>
    <scope>NUCLEOTIDE SEQUENCE [LARGE SCALE GENOMIC DNA]</scope>
    <source>
        <strain evidence="1 2">DSM 43194</strain>
    </source>
</reference>
<keyword evidence="2" id="KW-1185">Reference proteome</keyword>
<gene>
    <name evidence="1" type="ORF">JD82_04667</name>
</gene>
<organism evidence="1 2">
    <name type="scientific">Prauserella rugosa</name>
    <dbReference type="NCBI Taxonomy" id="43354"/>
    <lineage>
        <taxon>Bacteria</taxon>
        <taxon>Bacillati</taxon>
        <taxon>Actinomycetota</taxon>
        <taxon>Actinomycetes</taxon>
        <taxon>Pseudonocardiales</taxon>
        <taxon>Pseudonocardiaceae</taxon>
        <taxon>Prauserella</taxon>
    </lineage>
</organism>
<proteinExistence type="predicted"/>
<dbReference type="EMBL" id="VLJV01000001">
    <property type="protein sequence ID" value="TWH22777.1"/>
    <property type="molecule type" value="Genomic_DNA"/>
</dbReference>
<dbReference type="RefSeq" id="WP_030531348.1">
    <property type="nucleotide sequence ID" value="NZ_JOIJ01000004.1"/>
</dbReference>
<dbReference type="AlphaFoldDB" id="A0A660CLK8"/>
<dbReference type="Gene3D" id="3.10.450.50">
    <property type="match status" value="1"/>
</dbReference>
<sequence>MTTPTVPEPVAAFIDHVNAHDNEAFLDSFTADGFVDDWGRVFTGRDEIAAWSDNEFIGARGTLTVEEVDVTDGLITVVGDWRSNHANGRSSFALETDGDRITSMTIREG</sequence>
<accession>A0A660CLK8</accession>
<dbReference type="Proteomes" id="UP000317303">
    <property type="component" value="Unassembled WGS sequence"/>
</dbReference>
<evidence type="ECO:0008006" key="3">
    <source>
        <dbReference type="Google" id="ProtNLM"/>
    </source>
</evidence>